<dbReference type="Proteomes" id="UP000095300">
    <property type="component" value="Unassembled WGS sequence"/>
</dbReference>
<evidence type="ECO:0008006" key="5">
    <source>
        <dbReference type="Google" id="ProtNLM"/>
    </source>
</evidence>
<protein>
    <recommendedName>
        <fullName evidence="5">DUF4794 domain-containing protein</fullName>
    </recommendedName>
</protein>
<evidence type="ECO:0000256" key="1">
    <source>
        <dbReference type="SAM" id="MobiDB-lite"/>
    </source>
</evidence>
<accession>A0A1I8PVF2</accession>
<feature type="chain" id="PRO_5009327306" description="DUF4794 domain-containing protein" evidence="2">
    <location>
        <begin position="20"/>
        <end position="379"/>
    </location>
</feature>
<keyword evidence="2" id="KW-0732">Signal</keyword>
<dbReference type="EnsemblMetazoa" id="SCAU011472-RA">
    <property type="protein sequence ID" value="SCAU011472-PA"/>
    <property type="gene ID" value="SCAU011472"/>
</dbReference>
<keyword evidence="4" id="KW-1185">Reference proteome</keyword>
<sequence>MLKYLLLSALVTIHTVVWGKPAPATIHHHGQLTPHVVIMTPQAQLQLEPVAHGSPLIQHLSPFTRFVAPHEETIIYVPTSALGGSSVPSIISPYQFEARSVAPRQASTVIESITNAINNPNEIINGLNPNGVFEAIQNSVTNAITNAAHNSPCDTLNTIATNSPQEWAENISNSAGIAGAALQSAKAETAAQKPQSNAKLAAAESPQPQALPKVQHIEYEIPITPILAHEPRHQHQHYASVIGPSVPHVVDLIQTPIFLAPSIPTIKGRSLALDESKPIIALPIPEPPKPEALALQPILQELQQSAMAADKKEEEKLPELGRFLEADDSLKQEKLSEAISPIKELPPQAEKLETEIPALKPQAPEDNKLDEKPQIPLAA</sequence>
<dbReference type="VEuPathDB" id="VectorBase:SCAU011472"/>
<evidence type="ECO:0000313" key="4">
    <source>
        <dbReference type="Proteomes" id="UP000095300"/>
    </source>
</evidence>
<dbReference type="AlphaFoldDB" id="A0A1I8PVF2"/>
<evidence type="ECO:0000256" key="2">
    <source>
        <dbReference type="SAM" id="SignalP"/>
    </source>
</evidence>
<feature type="signal peptide" evidence="2">
    <location>
        <begin position="1"/>
        <end position="19"/>
    </location>
</feature>
<dbReference type="STRING" id="35570.A0A1I8PVF2"/>
<reference evidence="3" key="1">
    <citation type="submission" date="2020-05" db="UniProtKB">
        <authorList>
            <consortium name="EnsemblMetazoa"/>
        </authorList>
    </citation>
    <scope>IDENTIFICATION</scope>
    <source>
        <strain evidence="3">USDA</strain>
    </source>
</reference>
<name>A0A1I8PVF2_STOCA</name>
<organism evidence="3 4">
    <name type="scientific">Stomoxys calcitrans</name>
    <name type="common">Stable fly</name>
    <name type="synonym">Conops calcitrans</name>
    <dbReference type="NCBI Taxonomy" id="35570"/>
    <lineage>
        <taxon>Eukaryota</taxon>
        <taxon>Metazoa</taxon>
        <taxon>Ecdysozoa</taxon>
        <taxon>Arthropoda</taxon>
        <taxon>Hexapoda</taxon>
        <taxon>Insecta</taxon>
        <taxon>Pterygota</taxon>
        <taxon>Neoptera</taxon>
        <taxon>Endopterygota</taxon>
        <taxon>Diptera</taxon>
        <taxon>Brachycera</taxon>
        <taxon>Muscomorpha</taxon>
        <taxon>Muscoidea</taxon>
        <taxon>Muscidae</taxon>
        <taxon>Stomoxys</taxon>
    </lineage>
</organism>
<evidence type="ECO:0000313" key="3">
    <source>
        <dbReference type="EnsemblMetazoa" id="SCAU011472-PA"/>
    </source>
</evidence>
<feature type="compositionally biased region" description="Basic and acidic residues" evidence="1">
    <location>
        <begin position="309"/>
        <end position="336"/>
    </location>
</feature>
<gene>
    <name evidence="3" type="primary">106092091</name>
</gene>
<feature type="region of interest" description="Disordered" evidence="1">
    <location>
        <begin position="305"/>
        <end position="379"/>
    </location>
</feature>
<proteinExistence type="predicted"/>
<feature type="compositionally biased region" description="Basic and acidic residues" evidence="1">
    <location>
        <begin position="363"/>
        <end position="373"/>
    </location>
</feature>